<dbReference type="KEGG" id="htr:EPV75_02950"/>
<evidence type="ECO:0000313" key="2">
    <source>
        <dbReference type="EMBL" id="QAB14701.1"/>
    </source>
</evidence>
<dbReference type="PROSITE" id="PS00409">
    <property type="entry name" value="PROKAR_NTER_METHYL"/>
    <property type="match status" value="1"/>
</dbReference>
<proteinExistence type="predicted"/>
<dbReference type="InterPro" id="IPR045584">
    <property type="entry name" value="Pilin-like"/>
</dbReference>
<dbReference type="InterPro" id="IPR012902">
    <property type="entry name" value="N_methyl_site"/>
</dbReference>
<protein>
    <submittedName>
        <fullName evidence="2">Type II secretion system protein</fullName>
    </submittedName>
</protein>
<dbReference type="SUPFAM" id="SSF54523">
    <property type="entry name" value="Pili subunits"/>
    <property type="match status" value="1"/>
</dbReference>
<dbReference type="Gene3D" id="3.30.700.10">
    <property type="entry name" value="Glycoprotein, Type 4 Pilin"/>
    <property type="match status" value="1"/>
</dbReference>
<dbReference type="NCBIfam" id="TIGR02532">
    <property type="entry name" value="IV_pilin_GFxxxE"/>
    <property type="match status" value="1"/>
</dbReference>
<keyword evidence="1" id="KW-0472">Membrane</keyword>
<keyword evidence="1" id="KW-0812">Transmembrane</keyword>
<dbReference type="Proteomes" id="UP000285478">
    <property type="component" value="Chromosome"/>
</dbReference>
<feature type="transmembrane region" description="Helical" evidence="1">
    <location>
        <begin position="12"/>
        <end position="37"/>
    </location>
</feature>
<dbReference type="AlphaFoldDB" id="A0A410H1B8"/>
<evidence type="ECO:0000313" key="3">
    <source>
        <dbReference type="Proteomes" id="UP000285478"/>
    </source>
</evidence>
<dbReference type="EMBL" id="CP035033">
    <property type="protein sequence ID" value="QAB14701.1"/>
    <property type="molecule type" value="Genomic_DNA"/>
</dbReference>
<gene>
    <name evidence="2" type="ORF">EPV75_02950</name>
</gene>
<accession>A0A410H1B8</accession>
<organism evidence="2 3">
    <name type="scientific">Hydrogenovibrio thermophilus</name>
    <dbReference type="NCBI Taxonomy" id="265883"/>
    <lineage>
        <taxon>Bacteria</taxon>
        <taxon>Pseudomonadati</taxon>
        <taxon>Pseudomonadota</taxon>
        <taxon>Gammaproteobacteria</taxon>
        <taxon>Thiotrichales</taxon>
        <taxon>Piscirickettsiaceae</taxon>
        <taxon>Hydrogenovibrio</taxon>
    </lineage>
</organism>
<evidence type="ECO:0000256" key="1">
    <source>
        <dbReference type="SAM" id="Phobius"/>
    </source>
</evidence>
<reference evidence="2 3" key="1">
    <citation type="journal article" date="2018" name="Environ. Microbiol.">
        <title>Genomes of ubiquitous marine and hypersaline Hydrogenovibrio, Thiomicrorhabdus and Thiomicrospira spp. encode a diversity of mechanisms to sustain chemolithoautotrophy in heterogeneous environments.</title>
        <authorList>
            <person name="Scott K.M."/>
            <person name="Williams J."/>
            <person name="Porter C.M.B."/>
            <person name="Russel S."/>
            <person name="Harmer T.L."/>
            <person name="Paul J.H."/>
            <person name="Antonen K.M."/>
            <person name="Bridges M.K."/>
            <person name="Camper G.J."/>
            <person name="Campla C.K."/>
            <person name="Casella L.G."/>
            <person name="Chase E."/>
            <person name="Conrad J.W."/>
            <person name="Cruz M.C."/>
            <person name="Dunlap D.S."/>
            <person name="Duran L."/>
            <person name="Fahsbender E.M."/>
            <person name="Goldsmith D.B."/>
            <person name="Keeley R.F."/>
            <person name="Kondoff M.R."/>
            <person name="Kussy B.I."/>
            <person name="Lane M.K."/>
            <person name="Lawler S."/>
            <person name="Leigh B.A."/>
            <person name="Lewis C."/>
            <person name="Lostal L.M."/>
            <person name="Marking D."/>
            <person name="Mancera P.A."/>
            <person name="McClenthan E.C."/>
            <person name="McIntyre E.A."/>
            <person name="Mine J.A."/>
            <person name="Modi S."/>
            <person name="Moore B.D."/>
            <person name="Morgan W.A."/>
            <person name="Nelson K.M."/>
            <person name="Nguyen K.N."/>
            <person name="Ogburn N."/>
            <person name="Parrino D.G."/>
            <person name="Pedapudi A.D."/>
            <person name="Pelham R.P."/>
            <person name="Preece A.M."/>
            <person name="Rampersad E.A."/>
            <person name="Richardson J.C."/>
            <person name="Rodgers C.M."/>
            <person name="Schaffer B.L."/>
            <person name="Sheridan N.E."/>
            <person name="Solone M.R."/>
            <person name="Staley Z.R."/>
            <person name="Tabuchi M."/>
            <person name="Waide R.J."/>
            <person name="Wanjugi P.W."/>
            <person name="Young S."/>
            <person name="Clum A."/>
            <person name="Daum C."/>
            <person name="Huntemann M."/>
            <person name="Ivanova N."/>
            <person name="Kyrpides N."/>
            <person name="Mikhailova N."/>
            <person name="Palaniappan K."/>
            <person name="Pillay M."/>
            <person name="Reddy T.B.K."/>
            <person name="Shapiro N."/>
            <person name="Stamatis D."/>
            <person name="Varghese N."/>
            <person name="Woyke T."/>
            <person name="Boden R."/>
            <person name="Freyermuth S.K."/>
            <person name="Kerfeld C.A."/>
        </authorList>
    </citation>
    <scope>NUCLEOTIDE SEQUENCE [LARGE SCALE GENOMIC DNA]</scope>
    <source>
        <strain evidence="2 3">JR-2</strain>
    </source>
</reference>
<name>A0A410H1B8_9GAMM</name>
<sequence length="260" mass="27374">MVLKRLSVKRQAGFSLVELALVLMIVGLLTAGTLSALSSQREQVKYADSEQALVQTKQALLSFLVVNGFLPCPDSTGDGLENRSNQACDAVAGDVPYRDIGLRLADVRDGFGNRLHYAINADAASLAALQDADHSASFFCSLACAGGSVPVFGLSTPPTASDSGTGNYAVCASGGPACNGASQKQMDGMPVVLVAFNQRGQEGCQDRPVQEQENCDGDAFYWQGGYAPLSDRDGLFDDEIVGVSAYEVKSHYLKNHPGGL</sequence>
<dbReference type="Pfam" id="PF07963">
    <property type="entry name" value="N_methyl"/>
    <property type="match status" value="1"/>
</dbReference>
<keyword evidence="1" id="KW-1133">Transmembrane helix</keyword>
<keyword evidence="3" id="KW-1185">Reference proteome</keyword>